<keyword evidence="6 8" id="KW-0418">Kinase</keyword>
<sequence>MSRISDQKGMVVWLYGLSGAGKTTISLLLKQRLEKEGFFAVCLDGDELRSGINKDLSFTENDREENIRRAAEIARLMLKNNIITICSFITPLQKHRNLAAGIIGELFTEVFIECSLDVCQARDVKGLYKKARANQITHFTGISSGFETPTNPKLIIHTAAESPAESMEKVYRYIVPLLKGI</sequence>
<comment type="similarity">
    <text evidence="6">Belongs to the APS kinase family.</text>
</comment>
<comment type="pathway">
    <text evidence="6">Sulfur metabolism; hydrogen sulfide biosynthesis; sulfite from sulfate: step 2/3.</text>
</comment>
<dbReference type="RefSeq" id="WP_076373611.1">
    <property type="nucleotide sequence ID" value="NZ_FTMG01000005.1"/>
</dbReference>
<evidence type="ECO:0000256" key="3">
    <source>
        <dbReference type="ARBA" id="ARBA00022679"/>
    </source>
</evidence>
<dbReference type="EC" id="2.7.1.25" evidence="2 6"/>
<evidence type="ECO:0000259" key="7">
    <source>
        <dbReference type="Pfam" id="PF01583"/>
    </source>
</evidence>
<evidence type="ECO:0000313" key="8">
    <source>
        <dbReference type="EMBL" id="MBB6109850.1"/>
    </source>
</evidence>
<proteinExistence type="inferred from homology"/>
<keyword evidence="5 6" id="KW-0067">ATP-binding</keyword>
<name>A0ABR6PJ96_9SPHI</name>
<keyword evidence="3 6" id="KW-0808">Transferase</keyword>
<dbReference type="InterPro" id="IPR027417">
    <property type="entry name" value="P-loop_NTPase"/>
</dbReference>
<evidence type="ECO:0000256" key="5">
    <source>
        <dbReference type="ARBA" id="ARBA00022840"/>
    </source>
</evidence>
<dbReference type="CDD" id="cd02027">
    <property type="entry name" value="APSK"/>
    <property type="match status" value="1"/>
</dbReference>
<dbReference type="EMBL" id="JACHCB010000005">
    <property type="protein sequence ID" value="MBB6109850.1"/>
    <property type="molecule type" value="Genomic_DNA"/>
</dbReference>
<dbReference type="PANTHER" id="PTHR42700:SF1">
    <property type="entry name" value="SULFATE ADENYLYLTRANSFERASE"/>
    <property type="match status" value="1"/>
</dbReference>
<feature type="domain" description="APS kinase" evidence="7">
    <location>
        <begin position="8"/>
        <end position="156"/>
    </location>
</feature>
<organism evidence="8 9">
    <name type="scientific">Mucilaginibacter lappiensis</name>
    <dbReference type="NCBI Taxonomy" id="354630"/>
    <lineage>
        <taxon>Bacteria</taxon>
        <taxon>Pseudomonadati</taxon>
        <taxon>Bacteroidota</taxon>
        <taxon>Sphingobacteriia</taxon>
        <taxon>Sphingobacteriales</taxon>
        <taxon>Sphingobacteriaceae</taxon>
        <taxon>Mucilaginibacter</taxon>
    </lineage>
</organism>
<keyword evidence="9" id="KW-1185">Reference proteome</keyword>
<protein>
    <recommendedName>
        <fullName evidence="2 6">Adenylyl-sulfate kinase</fullName>
        <ecNumber evidence="2 6">2.7.1.25</ecNumber>
    </recommendedName>
</protein>
<dbReference type="InterPro" id="IPR059117">
    <property type="entry name" value="APS_kinase_dom"/>
</dbReference>
<dbReference type="NCBIfam" id="TIGR00455">
    <property type="entry name" value="apsK"/>
    <property type="match status" value="1"/>
</dbReference>
<accession>A0ABR6PJ96</accession>
<dbReference type="PANTHER" id="PTHR42700">
    <property type="entry name" value="SULFATE ADENYLYLTRANSFERASE"/>
    <property type="match status" value="1"/>
</dbReference>
<dbReference type="GO" id="GO:0016301">
    <property type="term" value="F:kinase activity"/>
    <property type="evidence" value="ECO:0007669"/>
    <property type="project" value="UniProtKB-KW"/>
</dbReference>
<dbReference type="SUPFAM" id="SSF52540">
    <property type="entry name" value="P-loop containing nucleoside triphosphate hydrolases"/>
    <property type="match status" value="1"/>
</dbReference>
<gene>
    <name evidence="8" type="ORF">HDF23_002599</name>
</gene>
<comment type="caution">
    <text evidence="8">The sequence shown here is derived from an EMBL/GenBank/DDBJ whole genome shotgun (WGS) entry which is preliminary data.</text>
</comment>
<reference evidence="8 9" key="1">
    <citation type="submission" date="2020-08" db="EMBL/GenBank/DDBJ databases">
        <title>Genomic Encyclopedia of Type Strains, Phase IV (KMG-V): Genome sequencing to study the core and pangenomes of soil and plant-associated prokaryotes.</title>
        <authorList>
            <person name="Whitman W."/>
        </authorList>
    </citation>
    <scope>NUCLEOTIDE SEQUENCE [LARGE SCALE GENOMIC DNA]</scope>
    <source>
        <strain evidence="8 9">ANJLi2</strain>
    </source>
</reference>
<comment type="catalytic activity">
    <reaction evidence="1 6">
        <text>adenosine 5'-phosphosulfate + ATP = 3'-phosphoadenylyl sulfate + ADP + H(+)</text>
        <dbReference type="Rhea" id="RHEA:24152"/>
        <dbReference type="ChEBI" id="CHEBI:15378"/>
        <dbReference type="ChEBI" id="CHEBI:30616"/>
        <dbReference type="ChEBI" id="CHEBI:58243"/>
        <dbReference type="ChEBI" id="CHEBI:58339"/>
        <dbReference type="ChEBI" id="CHEBI:456216"/>
        <dbReference type="EC" id="2.7.1.25"/>
    </reaction>
</comment>
<evidence type="ECO:0000256" key="1">
    <source>
        <dbReference type="ARBA" id="ARBA00001823"/>
    </source>
</evidence>
<evidence type="ECO:0000256" key="2">
    <source>
        <dbReference type="ARBA" id="ARBA00012121"/>
    </source>
</evidence>
<dbReference type="InterPro" id="IPR002891">
    <property type="entry name" value="APS"/>
</dbReference>
<dbReference type="Proteomes" id="UP000541583">
    <property type="component" value="Unassembled WGS sequence"/>
</dbReference>
<evidence type="ECO:0000313" key="9">
    <source>
        <dbReference type="Proteomes" id="UP000541583"/>
    </source>
</evidence>
<evidence type="ECO:0000256" key="4">
    <source>
        <dbReference type="ARBA" id="ARBA00022741"/>
    </source>
</evidence>
<dbReference type="InterPro" id="IPR050512">
    <property type="entry name" value="Sulf_AdTrans/APS_kinase"/>
</dbReference>
<dbReference type="NCBIfam" id="NF003013">
    <property type="entry name" value="PRK03846.1"/>
    <property type="match status" value="1"/>
</dbReference>
<dbReference type="Pfam" id="PF01583">
    <property type="entry name" value="APS_kinase"/>
    <property type="match status" value="1"/>
</dbReference>
<keyword evidence="4 6" id="KW-0547">Nucleotide-binding</keyword>
<dbReference type="Gene3D" id="3.40.50.300">
    <property type="entry name" value="P-loop containing nucleotide triphosphate hydrolases"/>
    <property type="match status" value="1"/>
</dbReference>
<evidence type="ECO:0000256" key="6">
    <source>
        <dbReference type="RuleBase" id="RU004347"/>
    </source>
</evidence>
<comment type="function">
    <text evidence="6">Catalyzes the synthesis of activated sulfate.</text>
</comment>